<reference evidence="3" key="1">
    <citation type="submission" date="2013-10" db="EMBL/GenBank/DDBJ databases">
        <title>Genomic analysis of the causative agents of coccidiosis in chickens.</title>
        <authorList>
            <person name="Reid A.J."/>
            <person name="Blake D."/>
            <person name="Billington K."/>
            <person name="Browne H."/>
            <person name="Dunn M."/>
            <person name="Hung S."/>
            <person name="Kawahara F."/>
            <person name="Miranda-Saavedra D."/>
            <person name="Mourier T."/>
            <person name="Nagra H."/>
            <person name="Otto T.D."/>
            <person name="Rawlings N."/>
            <person name="Sanchez A."/>
            <person name="Sanders M."/>
            <person name="Subramaniam C."/>
            <person name="Tay Y."/>
            <person name="Dear P."/>
            <person name="Doerig C."/>
            <person name="Gruber A."/>
            <person name="Parkinson J."/>
            <person name="Shirley M."/>
            <person name="Wan K.L."/>
            <person name="Berriman M."/>
            <person name="Tomley F."/>
            <person name="Pain A."/>
        </authorList>
    </citation>
    <scope>NUCLEOTIDE SEQUENCE [LARGE SCALE GENOMIC DNA]</scope>
    <source>
        <strain evidence="3">Houghton</strain>
    </source>
</reference>
<protein>
    <submittedName>
        <fullName evidence="3">Uncharacterized protein</fullName>
    </submittedName>
</protein>
<dbReference type="AlphaFoldDB" id="U6MIX9"/>
<dbReference type="RefSeq" id="XP_013440380.1">
    <property type="nucleotide sequence ID" value="XM_013584926.1"/>
</dbReference>
<sequence>MESNPLRMRKIVHFSKAEELRKEYAEEVKALLEEDREAEAQMNRSMQAEAANLEMSFRVKEASQDSPEALEELKRQREEALSDMLKDLQSQRDMQKAAIQGRLEKAKAALQEQQRQLRQQFEACKEEARKEFLDLSSSLTEKARHDKRAQLLAAARMNPTPENVYALHNQLKEEYRDDLKALVVRQMQEKAKYRHNAAMQQKAESQEAQASAEKYEGNYLMNHCGRITCPLCHPNNTGSATENEAVKTELKTYTSRKTSELHQARVREIQEAAQDAALQDEALRLQEEHLQTVIDTLREFTSVNDSPASTLLEHAKQEKLRLAQERDDLRRFVSARLQEVEKLVRERKQQEEKRRLQESHAAAQKRKMSAKAQETAARKQGQEKDLQRQQRRQAEEARKLRQFIEAMGSEGKTLDDLRQASERRLEKLRRATERERQRQKEVLASKRNSRAARQAKLSREKQAALAQAEQNDMQSAQGLLQSIATKCTATTGESAEQDSGENDFRKLVWEMEVKAYAEEKLQRLSENLVEFLQAAESATNSGGPEDTSIVAGSAELRETVLQVRFWPQSLSRFLLD</sequence>
<keyword evidence="1" id="KW-0175">Coiled coil</keyword>
<organism evidence="3 4">
    <name type="scientific">Eimeria necatrix</name>
    <dbReference type="NCBI Taxonomy" id="51315"/>
    <lineage>
        <taxon>Eukaryota</taxon>
        <taxon>Sar</taxon>
        <taxon>Alveolata</taxon>
        <taxon>Apicomplexa</taxon>
        <taxon>Conoidasida</taxon>
        <taxon>Coccidia</taxon>
        <taxon>Eucoccidiorida</taxon>
        <taxon>Eimeriorina</taxon>
        <taxon>Eimeriidae</taxon>
        <taxon>Eimeria</taxon>
    </lineage>
</organism>
<feature type="compositionally biased region" description="Basic and acidic residues" evidence="2">
    <location>
        <begin position="427"/>
        <end position="444"/>
    </location>
</feature>
<evidence type="ECO:0000256" key="1">
    <source>
        <dbReference type="SAM" id="Coils"/>
    </source>
</evidence>
<evidence type="ECO:0000313" key="4">
    <source>
        <dbReference type="Proteomes" id="UP000030754"/>
    </source>
</evidence>
<reference evidence="3" key="2">
    <citation type="submission" date="2013-10" db="EMBL/GenBank/DDBJ databases">
        <authorList>
            <person name="Aslett M."/>
        </authorList>
    </citation>
    <scope>NUCLEOTIDE SEQUENCE [LARGE SCALE GENOMIC DNA]</scope>
    <source>
        <strain evidence="3">Houghton</strain>
    </source>
</reference>
<feature type="coiled-coil region" evidence="1">
    <location>
        <begin position="514"/>
        <end position="541"/>
    </location>
</feature>
<name>U6MIX9_9EIME</name>
<dbReference type="OrthoDB" id="10329626at2759"/>
<feature type="coiled-coil region" evidence="1">
    <location>
        <begin position="14"/>
        <end position="130"/>
    </location>
</feature>
<dbReference type="VEuPathDB" id="ToxoDB:ENH_00032840"/>
<gene>
    <name evidence="3" type="ORF">ENH_00032840</name>
</gene>
<evidence type="ECO:0000313" key="3">
    <source>
        <dbReference type="EMBL" id="CDJ63018.1"/>
    </source>
</evidence>
<feature type="region of interest" description="Disordered" evidence="2">
    <location>
        <begin position="427"/>
        <end position="470"/>
    </location>
</feature>
<feature type="region of interest" description="Disordered" evidence="2">
    <location>
        <begin position="344"/>
        <end position="397"/>
    </location>
</feature>
<accession>U6MIX9</accession>
<feature type="compositionally biased region" description="Basic and acidic residues" evidence="2">
    <location>
        <begin position="376"/>
        <end position="397"/>
    </location>
</feature>
<dbReference type="EMBL" id="HG722675">
    <property type="protein sequence ID" value="CDJ63018.1"/>
    <property type="molecule type" value="Genomic_DNA"/>
</dbReference>
<evidence type="ECO:0000256" key="2">
    <source>
        <dbReference type="SAM" id="MobiDB-lite"/>
    </source>
</evidence>
<keyword evidence="4" id="KW-1185">Reference proteome</keyword>
<dbReference type="GeneID" id="25473448"/>
<proteinExistence type="predicted"/>
<dbReference type="Proteomes" id="UP000030754">
    <property type="component" value="Unassembled WGS sequence"/>
</dbReference>
<feature type="compositionally biased region" description="Basic and acidic residues" evidence="2">
    <location>
        <begin position="344"/>
        <end position="358"/>
    </location>
</feature>